<gene>
    <name evidence="3" type="ORF">EPH_0075860</name>
</gene>
<dbReference type="EMBL" id="HG697275">
    <property type="protein sequence ID" value="CDI87347.1"/>
    <property type="molecule type" value="Genomic_DNA"/>
</dbReference>
<keyword evidence="4" id="KW-1185">Reference proteome</keyword>
<feature type="chain" id="PRO_5004671675" evidence="2">
    <location>
        <begin position="18"/>
        <end position="338"/>
    </location>
</feature>
<name>U6H627_9EIME</name>
<evidence type="ECO:0000256" key="2">
    <source>
        <dbReference type="SAM" id="SignalP"/>
    </source>
</evidence>
<dbReference type="AlphaFoldDB" id="U6H627"/>
<reference evidence="3" key="1">
    <citation type="submission" date="2013-10" db="EMBL/GenBank/DDBJ databases">
        <title>Genomic analysis of the causative agents of coccidiosis in chickens.</title>
        <authorList>
            <person name="Reid A.J."/>
            <person name="Blake D."/>
            <person name="Billington K."/>
            <person name="Browne H."/>
            <person name="Dunn M."/>
            <person name="Hung S."/>
            <person name="Kawahara F."/>
            <person name="Miranda-Saavedra D."/>
            <person name="Mourier T."/>
            <person name="Nagra H."/>
            <person name="Otto T.D."/>
            <person name="Rawlings N."/>
            <person name="Sanchez A."/>
            <person name="Sanders M."/>
            <person name="Subramaniam C."/>
            <person name="Tay Y."/>
            <person name="Dear P."/>
            <person name="Doerig C."/>
            <person name="Gruber A."/>
            <person name="Parkinson J."/>
            <person name="Shirley M."/>
            <person name="Wan K.L."/>
            <person name="Berriman M."/>
            <person name="Tomley F."/>
            <person name="Pain A."/>
        </authorList>
    </citation>
    <scope>NUCLEOTIDE SEQUENCE [LARGE SCALE GENOMIC DNA]</scope>
    <source>
        <strain evidence="3">Houghton</strain>
    </source>
</reference>
<sequence>MLGVLVTVFLLLRCAYRISPATNTLKETNGRRVSDDQFPNPCEVPQQEKQGSHPRQRQGIAGAVAARPEAAASHSSGEGAAALGPPTAPSPAGYSPATHLDQADLYVRLALMEAWMVQAEDVKAELGEASQVTDSVVEDLVRKGGKITKDLEGIIFSDGIQHHERQQFMSTVSKCTELLQGLLKSVEGRWANACEKQKSLLKSSYADALSHLQHVLRRRRVGPEDPAVEKMKQLREALNEARKVYEKVESISNALPKQLSLREVLEGLQAIIAALEESLTLAANACAEAWIRYLTTLRQESQAEGAGDEVKEKLLEEMQTAKILLPNLRFISGSAPPK</sequence>
<dbReference type="Proteomes" id="UP000018201">
    <property type="component" value="Unassembled WGS sequence"/>
</dbReference>
<proteinExistence type="predicted"/>
<dbReference type="VEuPathDB" id="ToxoDB:EPH_0075860"/>
<dbReference type="OrthoDB" id="348162at2759"/>
<feature type="signal peptide" evidence="2">
    <location>
        <begin position="1"/>
        <end position="17"/>
    </location>
</feature>
<evidence type="ECO:0000256" key="1">
    <source>
        <dbReference type="SAM" id="MobiDB-lite"/>
    </source>
</evidence>
<protein>
    <submittedName>
        <fullName evidence="3">Uncharacterized protein</fullName>
    </submittedName>
</protein>
<feature type="region of interest" description="Disordered" evidence="1">
    <location>
        <begin position="27"/>
        <end position="96"/>
    </location>
</feature>
<feature type="compositionally biased region" description="Low complexity" evidence="1">
    <location>
        <begin position="61"/>
        <end position="82"/>
    </location>
</feature>
<evidence type="ECO:0000313" key="3">
    <source>
        <dbReference type="EMBL" id="CDI87347.1"/>
    </source>
</evidence>
<accession>U6H627</accession>
<keyword evidence="2" id="KW-0732">Signal</keyword>
<reference evidence="3" key="2">
    <citation type="submission" date="2013-10" db="EMBL/GenBank/DDBJ databases">
        <authorList>
            <person name="Aslett M."/>
        </authorList>
    </citation>
    <scope>NUCLEOTIDE SEQUENCE [LARGE SCALE GENOMIC DNA]</scope>
    <source>
        <strain evidence="3">Houghton</strain>
    </source>
</reference>
<organism evidence="3 4">
    <name type="scientific">Eimeria praecox</name>
    <dbReference type="NCBI Taxonomy" id="51316"/>
    <lineage>
        <taxon>Eukaryota</taxon>
        <taxon>Sar</taxon>
        <taxon>Alveolata</taxon>
        <taxon>Apicomplexa</taxon>
        <taxon>Conoidasida</taxon>
        <taxon>Coccidia</taxon>
        <taxon>Eucoccidiorida</taxon>
        <taxon>Eimeriorina</taxon>
        <taxon>Eimeriidae</taxon>
        <taxon>Eimeria</taxon>
    </lineage>
</organism>
<evidence type="ECO:0000313" key="4">
    <source>
        <dbReference type="Proteomes" id="UP000018201"/>
    </source>
</evidence>